<gene>
    <name evidence="2" type="ORF">N7456_003989</name>
</gene>
<dbReference type="OrthoDB" id="4630416at2759"/>
<dbReference type="EMBL" id="JAPQKH010000003">
    <property type="protein sequence ID" value="KAJ5107314.1"/>
    <property type="molecule type" value="Genomic_DNA"/>
</dbReference>
<feature type="compositionally biased region" description="Basic and acidic residues" evidence="1">
    <location>
        <begin position="267"/>
        <end position="283"/>
    </location>
</feature>
<protein>
    <submittedName>
        <fullName evidence="2">Uncharacterized protein</fullName>
    </submittedName>
</protein>
<feature type="region of interest" description="Disordered" evidence="1">
    <location>
        <begin position="161"/>
        <end position="183"/>
    </location>
</feature>
<name>A0A9W9FVT9_9EURO</name>
<reference evidence="2" key="1">
    <citation type="submission" date="2022-11" db="EMBL/GenBank/DDBJ databases">
        <authorList>
            <person name="Petersen C."/>
        </authorList>
    </citation>
    <scope>NUCLEOTIDE SEQUENCE</scope>
    <source>
        <strain evidence="2">IBT 30069</strain>
    </source>
</reference>
<accession>A0A9W9FVT9</accession>
<evidence type="ECO:0000313" key="2">
    <source>
        <dbReference type="EMBL" id="KAJ5107314.1"/>
    </source>
</evidence>
<feature type="region of interest" description="Disordered" evidence="1">
    <location>
        <begin position="267"/>
        <end position="302"/>
    </location>
</feature>
<sequence length="401" mass="45920">MFLPKRSHEGREALERHPTFIRSQLKHYGVDFNEAEFARSNGSAFMKATLQAGMCHLVPRHIAELERQMHEDWLKKLSLNQIFDRPDWVMQTFFLSSGQPDRAKMSTIGTMLFGPGMQQSLDNMIEAVKRITGLQYTTVSRGDGIIIVMGWDRAAVDEGANRLSSEERRSQQGEQQDQENRRASVEVNISSHLESEIDHASPVGIYIVDSHTSDGPDGFPEEELSLTIYETSTPGMLQADFVFDNTEGIMLLSSDKSILKDYLAEAERDEDRIRPSDRSSEKAYKRRLPASSTNRPQKQRRVEPNYPLKYLVKLKSRERGTRMIDYEERNGSITFGDKSFASFRGVADFGPGADYICDVGNQTSFSAKKISDKSRASGQIWNDFSEQQYEYERVARWRRRR</sequence>
<proteinExistence type="predicted"/>
<dbReference type="Proteomes" id="UP001149165">
    <property type="component" value="Unassembled WGS sequence"/>
</dbReference>
<dbReference type="AlphaFoldDB" id="A0A9W9FVT9"/>
<organism evidence="2 3">
    <name type="scientific">Penicillium angulare</name>
    <dbReference type="NCBI Taxonomy" id="116970"/>
    <lineage>
        <taxon>Eukaryota</taxon>
        <taxon>Fungi</taxon>
        <taxon>Dikarya</taxon>
        <taxon>Ascomycota</taxon>
        <taxon>Pezizomycotina</taxon>
        <taxon>Eurotiomycetes</taxon>
        <taxon>Eurotiomycetidae</taxon>
        <taxon>Eurotiales</taxon>
        <taxon>Aspergillaceae</taxon>
        <taxon>Penicillium</taxon>
    </lineage>
</organism>
<reference evidence="2" key="2">
    <citation type="journal article" date="2023" name="IMA Fungus">
        <title>Comparative genomic study of the Penicillium genus elucidates a diverse pangenome and 15 lateral gene transfer events.</title>
        <authorList>
            <person name="Petersen C."/>
            <person name="Sorensen T."/>
            <person name="Nielsen M.R."/>
            <person name="Sondergaard T.E."/>
            <person name="Sorensen J.L."/>
            <person name="Fitzpatrick D.A."/>
            <person name="Frisvad J.C."/>
            <person name="Nielsen K.L."/>
        </authorList>
    </citation>
    <scope>NUCLEOTIDE SEQUENCE</scope>
    <source>
        <strain evidence="2">IBT 30069</strain>
    </source>
</reference>
<comment type="caution">
    <text evidence="2">The sequence shown here is derived from an EMBL/GenBank/DDBJ whole genome shotgun (WGS) entry which is preliminary data.</text>
</comment>
<keyword evidence="3" id="KW-1185">Reference proteome</keyword>
<evidence type="ECO:0000256" key="1">
    <source>
        <dbReference type="SAM" id="MobiDB-lite"/>
    </source>
</evidence>
<feature type="compositionally biased region" description="Basic and acidic residues" evidence="1">
    <location>
        <begin position="161"/>
        <end position="171"/>
    </location>
</feature>
<evidence type="ECO:0000313" key="3">
    <source>
        <dbReference type="Proteomes" id="UP001149165"/>
    </source>
</evidence>